<protein>
    <submittedName>
        <fullName evidence="1">Uncharacterized protein</fullName>
    </submittedName>
</protein>
<dbReference type="Proteomes" id="UP001148614">
    <property type="component" value="Unassembled WGS sequence"/>
</dbReference>
<keyword evidence="2" id="KW-1185">Reference proteome</keyword>
<dbReference type="AlphaFoldDB" id="A0A9W8NDQ1"/>
<reference evidence="1" key="1">
    <citation type="submission" date="2022-07" db="EMBL/GenBank/DDBJ databases">
        <title>Genome Sequence of Xylaria arbuscula.</title>
        <authorList>
            <person name="Buettner E."/>
        </authorList>
    </citation>
    <scope>NUCLEOTIDE SEQUENCE</scope>
    <source>
        <strain evidence="1">VT107</strain>
    </source>
</reference>
<gene>
    <name evidence="1" type="ORF">NPX13_g5409</name>
</gene>
<evidence type="ECO:0000313" key="1">
    <source>
        <dbReference type="EMBL" id="KAJ3571359.1"/>
    </source>
</evidence>
<accession>A0A9W8NDQ1</accession>
<organism evidence="1 2">
    <name type="scientific">Xylaria arbuscula</name>
    <dbReference type="NCBI Taxonomy" id="114810"/>
    <lineage>
        <taxon>Eukaryota</taxon>
        <taxon>Fungi</taxon>
        <taxon>Dikarya</taxon>
        <taxon>Ascomycota</taxon>
        <taxon>Pezizomycotina</taxon>
        <taxon>Sordariomycetes</taxon>
        <taxon>Xylariomycetidae</taxon>
        <taxon>Xylariales</taxon>
        <taxon>Xylariaceae</taxon>
        <taxon>Xylaria</taxon>
    </lineage>
</organism>
<comment type="caution">
    <text evidence="1">The sequence shown here is derived from an EMBL/GenBank/DDBJ whole genome shotgun (WGS) entry which is preliminary data.</text>
</comment>
<name>A0A9W8NDQ1_9PEZI</name>
<proteinExistence type="predicted"/>
<dbReference type="EMBL" id="JANPWZ010000851">
    <property type="protein sequence ID" value="KAJ3571359.1"/>
    <property type="molecule type" value="Genomic_DNA"/>
</dbReference>
<sequence>MSRLPALSRELSLTYDDAASPPPVHPPVLPYTRDNWFLVPRNESGVLVPLSQRSTRSNDKLYLEYRLDVYQSDNAEVEFDLDMLLSRDTRMDFRTETSLASADSTDDGGMAFRFDRTTQWLHNPDNMKRVLDMDRYLGIDATPPDRITKKRVDRRPPLGPDMVKTVFSN</sequence>
<evidence type="ECO:0000313" key="2">
    <source>
        <dbReference type="Proteomes" id="UP001148614"/>
    </source>
</evidence>